<protein>
    <recommendedName>
        <fullName evidence="1">EcoEI R protein C-terminal domain-containing protein</fullName>
    </recommendedName>
</protein>
<name>A0A7K3WNR0_9FLAO</name>
<evidence type="ECO:0000313" key="3">
    <source>
        <dbReference type="Proteomes" id="UP000486602"/>
    </source>
</evidence>
<dbReference type="InterPro" id="IPR013670">
    <property type="entry name" value="EcoEI_R_C_dom"/>
</dbReference>
<comment type="caution">
    <text evidence="2">The sequence shown here is derived from an EMBL/GenBank/DDBJ whole genome shotgun (WGS) entry which is preliminary data.</text>
</comment>
<keyword evidence="3" id="KW-1185">Reference proteome</keyword>
<dbReference type="Pfam" id="PF08463">
    <property type="entry name" value="EcoEI_R_C"/>
    <property type="match status" value="1"/>
</dbReference>
<evidence type="ECO:0000313" key="2">
    <source>
        <dbReference type="EMBL" id="NEN23266.1"/>
    </source>
</evidence>
<dbReference type="AlphaFoldDB" id="A0A7K3WNR0"/>
<organism evidence="2 3">
    <name type="scientific">Cryomorpha ignava</name>
    <dbReference type="NCBI Taxonomy" id="101383"/>
    <lineage>
        <taxon>Bacteria</taxon>
        <taxon>Pseudomonadati</taxon>
        <taxon>Bacteroidota</taxon>
        <taxon>Flavobacteriia</taxon>
        <taxon>Flavobacteriales</taxon>
        <taxon>Cryomorphaceae</taxon>
        <taxon>Cryomorpha</taxon>
    </lineage>
</organism>
<proteinExistence type="predicted"/>
<dbReference type="GO" id="GO:0006304">
    <property type="term" value="P:DNA modification"/>
    <property type="evidence" value="ECO:0007669"/>
    <property type="project" value="InterPro"/>
</dbReference>
<dbReference type="GO" id="GO:0003824">
    <property type="term" value="F:catalytic activity"/>
    <property type="evidence" value="ECO:0007669"/>
    <property type="project" value="InterPro"/>
</dbReference>
<dbReference type="Proteomes" id="UP000486602">
    <property type="component" value="Unassembled WGS sequence"/>
</dbReference>
<sequence>MRLQTHLQLGDYNPKQQGFLNFVLDQYVAVGFSELDDDKLPKILELRYKSVSDAKNELGSIKHIREAFIGFQERIYAS</sequence>
<feature type="domain" description="EcoEI R protein C-terminal" evidence="1">
    <location>
        <begin position="6"/>
        <end position="76"/>
    </location>
</feature>
<dbReference type="EMBL" id="JAAGVY010000009">
    <property type="protein sequence ID" value="NEN23266.1"/>
    <property type="molecule type" value="Genomic_DNA"/>
</dbReference>
<gene>
    <name evidence="2" type="ORF">G3O08_07110</name>
</gene>
<accession>A0A7K3WNR0</accession>
<reference evidence="2 3" key="1">
    <citation type="submission" date="2020-02" db="EMBL/GenBank/DDBJ databases">
        <title>Out from the shadows clarifying the taxonomy of the family Cryomorphaceae and related taxa by utilizing the GTDB taxonomic framework.</title>
        <authorList>
            <person name="Bowman J.P."/>
        </authorList>
    </citation>
    <scope>NUCLEOTIDE SEQUENCE [LARGE SCALE GENOMIC DNA]</scope>
    <source>
        <strain evidence="2 3">QSSC 1-22</strain>
    </source>
</reference>
<evidence type="ECO:0000259" key="1">
    <source>
        <dbReference type="Pfam" id="PF08463"/>
    </source>
</evidence>
<dbReference type="GO" id="GO:0003677">
    <property type="term" value="F:DNA binding"/>
    <property type="evidence" value="ECO:0007669"/>
    <property type="project" value="InterPro"/>
</dbReference>